<evidence type="ECO:0000256" key="1">
    <source>
        <dbReference type="SAM" id="MobiDB-lite"/>
    </source>
</evidence>
<dbReference type="EMBL" id="JACCAU010000001">
    <property type="protein sequence ID" value="NYH16540.1"/>
    <property type="molecule type" value="Genomic_DNA"/>
</dbReference>
<name>A0A7Y9W980_9BURK</name>
<proteinExistence type="predicted"/>
<evidence type="ECO:0000313" key="3">
    <source>
        <dbReference type="Proteomes" id="UP000572540"/>
    </source>
</evidence>
<sequence>MSGTSSVSNLLNSALSTTTNFAPPICTRSRTSSADNCVVAGSTIAPSFIAASITSQSSTRFGSINSKRSPRPTPTLRR</sequence>
<comment type="caution">
    <text evidence="2">The sequence shown here is derived from an EMBL/GenBank/DDBJ whole genome shotgun (WGS) entry which is preliminary data.</text>
</comment>
<accession>A0A7Y9W980</accession>
<organism evidence="2 3">
    <name type="scientific">Paraburkholderia bryophila</name>
    <dbReference type="NCBI Taxonomy" id="420952"/>
    <lineage>
        <taxon>Bacteria</taxon>
        <taxon>Pseudomonadati</taxon>
        <taxon>Pseudomonadota</taxon>
        <taxon>Betaproteobacteria</taxon>
        <taxon>Burkholderiales</taxon>
        <taxon>Burkholderiaceae</taxon>
        <taxon>Paraburkholderia</taxon>
    </lineage>
</organism>
<evidence type="ECO:0000313" key="2">
    <source>
        <dbReference type="EMBL" id="NYH16540.1"/>
    </source>
</evidence>
<feature type="region of interest" description="Disordered" evidence="1">
    <location>
        <begin position="55"/>
        <end position="78"/>
    </location>
</feature>
<dbReference type="AlphaFoldDB" id="A0A7Y9W980"/>
<reference evidence="2 3" key="1">
    <citation type="submission" date="2020-07" db="EMBL/GenBank/DDBJ databases">
        <title>Exploring microbial biodiversity for novel pathways involved in the catabolism of aromatic compounds derived from lignin.</title>
        <authorList>
            <person name="Elkins J."/>
        </authorList>
    </citation>
    <scope>NUCLEOTIDE SEQUENCE [LARGE SCALE GENOMIC DNA]</scope>
    <source>
        <strain evidence="2 3">H2C3B</strain>
    </source>
</reference>
<dbReference type="Proteomes" id="UP000572540">
    <property type="component" value="Unassembled WGS sequence"/>
</dbReference>
<feature type="compositionally biased region" description="Polar residues" evidence="1">
    <location>
        <begin position="55"/>
        <end position="67"/>
    </location>
</feature>
<gene>
    <name evidence="2" type="ORF">GGD41_003768</name>
</gene>
<protein>
    <submittedName>
        <fullName evidence="2">Uncharacterized protein</fullName>
    </submittedName>
</protein>